<comment type="caution">
    <text evidence="1">The sequence shown here is derived from an EMBL/GenBank/DDBJ whole genome shotgun (WGS) entry which is preliminary data.</text>
</comment>
<keyword evidence="2" id="KW-1185">Reference proteome</keyword>
<reference evidence="1" key="1">
    <citation type="journal article" date="2023" name="Mol. Biol. Evol.">
        <title>Third-Generation Sequencing Reveals the Adaptive Role of the Epigenome in Three Deep-Sea Polychaetes.</title>
        <authorList>
            <person name="Perez M."/>
            <person name="Aroh O."/>
            <person name="Sun Y."/>
            <person name="Lan Y."/>
            <person name="Juniper S.K."/>
            <person name="Young C.R."/>
            <person name="Angers B."/>
            <person name="Qian P.Y."/>
        </authorList>
    </citation>
    <scope>NUCLEOTIDE SEQUENCE</scope>
    <source>
        <strain evidence="1">R07B-5</strain>
    </source>
</reference>
<dbReference type="InterPro" id="IPR036691">
    <property type="entry name" value="Endo/exonu/phosph_ase_sf"/>
</dbReference>
<gene>
    <name evidence="1" type="ORF">NP493_517g00028</name>
</gene>
<dbReference type="PANTHER" id="PTHR33776:SF4">
    <property type="entry name" value="ENDONUCLEASE_EXONUCLEASE_PHOSPHATASE DOMAIN-CONTAINING PROTEIN"/>
    <property type="match status" value="1"/>
</dbReference>
<dbReference type="AlphaFoldDB" id="A0AAD9KWP2"/>
<dbReference type="Proteomes" id="UP001209878">
    <property type="component" value="Unassembled WGS sequence"/>
</dbReference>
<protein>
    <submittedName>
        <fullName evidence="1">Uncharacterized protein</fullName>
    </submittedName>
</protein>
<name>A0AAD9KWP2_RIDPI</name>
<dbReference type="SUPFAM" id="SSF56219">
    <property type="entry name" value="DNase I-like"/>
    <property type="match status" value="1"/>
</dbReference>
<accession>A0AAD9KWP2</accession>
<dbReference type="Gene3D" id="3.60.10.10">
    <property type="entry name" value="Endonuclease/exonuclease/phosphatase"/>
    <property type="match status" value="1"/>
</dbReference>
<dbReference type="PANTHER" id="PTHR33776">
    <property type="entry name" value="ENDO/EXONUCLEASE/PHOSPHATASE DOMAIN-CONTAINING PROTEIN"/>
    <property type="match status" value="1"/>
</dbReference>
<dbReference type="EMBL" id="JAODUO010000517">
    <property type="protein sequence ID" value="KAK2179044.1"/>
    <property type="molecule type" value="Genomic_DNA"/>
</dbReference>
<organism evidence="1 2">
    <name type="scientific">Ridgeia piscesae</name>
    <name type="common">Tubeworm</name>
    <dbReference type="NCBI Taxonomy" id="27915"/>
    <lineage>
        <taxon>Eukaryota</taxon>
        <taxon>Metazoa</taxon>
        <taxon>Spiralia</taxon>
        <taxon>Lophotrochozoa</taxon>
        <taxon>Annelida</taxon>
        <taxon>Polychaeta</taxon>
        <taxon>Sedentaria</taxon>
        <taxon>Canalipalpata</taxon>
        <taxon>Sabellida</taxon>
        <taxon>Siboglinidae</taxon>
        <taxon>Ridgeia</taxon>
    </lineage>
</organism>
<proteinExistence type="predicted"/>
<evidence type="ECO:0000313" key="2">
    <source>
        <dbReference type="Proteomes" id="UP001209878"/>
    </source>
</evidence>
<sequence>MYTDVGSSLDHNFESFQYTNYSTCDYDKDLDPVNNLYNRVLPSCKYYDDLQFNVSTKNNSNGLSIIHFNSSLNANFHSIIHTLQTLNITFDIIAISETWTESNVTTEYDLPHYQVFHKARHYKKGGGVALYVNERIDCTLIESKSVVVENMFECVTVELNRRKMKNVIVSCMYRTPGANVGAFCESVDNILSDIKSKKTMYIYFNIDIF</sequence>
<evidence type="ECO:0000313" key="1">
    <source>
        <dbReference type="EMBL" id="KAK2179044.1"/>
    </source>
</evidence>